<dbReference type="AlphaFoldDB" id="A0A6G1CMA2"/>
<protein>
    <submittedName>
        <fullName evidence="1">Uncharacterized protein</fullName>
    </submittedName>
</protein>
<dbReference type="EMBL" id="SPHZ02000008">
    <property type="protein sequence ID" value="KAF0901775.1"/>
    <property type="molecule type" value="Genomic_DNA"/>
</dbReference>
<name>A0A6G1CMA2_9ORYZ</name>
<keyword evidence="2" id="KW-1185">Reference proteome</keyword>
<dbReference type="Proteomes" id="UP000479710">
    <property type="component" value="Unassembled WGS sequence"/>
</dbReference>
<gene>
    <name evidence="1" type="ORF">E2562_006240</name>
</gene>
<evidence type="ECO:0000313" key="1">
    <source>
        <dbReference type="EMBL" id="KAF0901775.1"/>
    </source>
</evidence>
<sequence length="81" mass="8692">MADLVAAPLLEDATATVEEYAATAKKTNSPSPEEGELSFTSRLVELAVWRSLPAWRSSPGVDWFSVGIEELVGNRSAQVAN</sequence>
<evidence type="ECO:0000313" key="2">
    <source>
        <dbReference type="Proteomes" id="UP000479710"/>
    </source>
</evidence>
<organism evidence="1 2">
    <name type="scientific">Oryza meyeriana var. granulata</name>
    <dbReference type="NCBI Taxonomy" id="110450"/>
    <lineage>
        <taxon>Eukaryota</taxon>
        <taxon>Viridiplantae</taxon>
        <taxon>Streptophyta</taxon>
        <taxon>Embryophyta</taxon>
        <taxon>Tracheophyta</taxon>
        <taxon>Spermatophyta</taxon>
        <taxon>Magnoliopsida</taxon>
        <taxon>Liliopsida</taxon>
        <taxon>Poales</taxon>
        <taxon>Poaceae</taxon>
        <taxon>BOP clade</taxon>
        <taxon>Oryzoideae</taxon>
        <taxon>Oryzeae</taxon>
        <taxon>Oryzinae</taxon>
        <taxon>Oryza</taxon>
        <taxon>Oryza meyeriana</taxon>
    </lineage>
</organism>
<proteinExistence type="predicted"/>
<comment type="caution">
    <text evidence="1">The sequence shown here is derived from an EMBL/GenBank/DDBJ whole genome shotgun (WGS) entry which is preliminary data.</text>
</comment>
<accession>A0A6G1CMA2</accession>
<reference evidence="1 2" key="1">
    <citation type="submission" date="2019-11" db="EMBL/GenBank/DDBJ databases">
        <title>Whole genome sequence of Oryza granulata.</title>
        <authorList>
            <person name="Li W."/>
        </authorList>
    </citation>
    <scope>NUCLEOTIDE SEQUENCE [LARGE SCALE GENOMIC DNA]</scope>
    <source>
        <strain evidence="2">cv. Menghai</strain>
        <tissue evidence="1">Leaf</tissue>
    </source>
</reference>